<comment type="caution">
    <text evidence="2">The sequence shown here is derived from an EMBL/GenBank/DDBJ whole genome shotgun (WGS) entry which is preliminary data.</text>
</comment>
<feature type="compositionally biased region" description="Gly residues" evidence="1">
    <location>
        <begin position="156"/>
        <end position="165"/>
    </location>
</feature>
<feature type="compositionally biased region" description="Basic and acidic residues" evidence="1">
    <location>
        <begin position="60"/>
        <end position="91"/>
    </location>
</feature>
<reference evidence="2 3" key="1">
    <citation type="journal article" date="2018" name="Cell">
        <title>The Chara Genome: Secondary Complexity and Implications for Plant Terrestrialization.</title>
        <authorList>
            <person name="Nishiyama T."/>
            <person name="Sakayama H."/>
            <person name="Vries J.D."/>
            <person name="Buschmann H."/>
            <person name="Saint-Marcoux D."/>
            <person name="Ullrich K.K."/>
            <person name="Haas F.B."/>
            <person name="Vanderstraeten L."/>
            <person name="Becker D."/>
            <person name="Lang D."/>
            <person name="Vosolsobe S."/>
            <person name="Rombauts S."/>
            <person name="Wilhelmsson P.K.I."/>
            <person name="Janitza P."/>
            <person name="Kern R."/>
            <person name="Heyl A."/>
            <person name="Rumpler F."/>
            <person name="Villalobos L.I.A.C."/>
            <person name="Clay J.M."/>
            <person name="Skokan R."/>
            <person name="Toyoda A."/>
            <person name="Suzuki Y."/>
            <person name="Kagoshima H."/>
            <person name="Schijlen E."/>
            <person name="Tajeshwar N."/>
            <person name="Catarino B."/>
            <person name="Hetherington A.J."/>
            <person name="Saltykova A."/>
            <person name="Bonnot C."/>
            <person name="Breuninger H."/>
            <person name="Symeonidi A."/>
            <person name="Radhakrishnan G.V."/>
            <person name="Van Nieuwerburgh F."/>
            <person name="Deforce D."/>
            <person name="Chang C."/>
            <person name="Karol K.G."/>
            <person name="Hedrich R."/>
            <person name="Ulvskov P."/>
            <person name="Glockner G."/>
            <person name="Delwiche C.F."/>
            <person name="Petrasek J."/>
            <person name="Van de Peer Y."/>
            <person name="Friml J."/>
            <person name="Beilby M."/>
            <person name="Dolan L."/>
            <person name="Kohara Y."/>
            <person name="Sugano S."/>
            <person name="Fujiyama A."/>
            <person name="Delaux P.-M."/>
            <person name="Quint M."/>
            <person name="TheiBen G."/>
            <person name="Hagemann M."/>
            <person name="Harholt J."/>
            <person name="Dunand C."/>
            <person name="Zachgo S."/>
            <person name="Langdale J."/>
            <person name="Maumus F."/>
            <person name="Straeten D.V.D."/>
            <person name="Gould S.B."/>
            <person name="Rensing S.A."/>
        </authorList>
    </citation>
    <scope>NUCLEOTIDE SEQUENCE [LARGE SCALE GENOMIC DNA]</scope>
    <source>
        <strain evidence="2 3">S276</strain>
    </source>
</reference>
<feature type="compositionally biased region" description="Basic and acidic residues" evidence="1">
    <location>
        <begin position="99"/>
        <end position="150"/>
    </location>
</feature>
<dbReference type="EMBL" id="BFEA01000486">
    <property type="protein sequence ID" value="GBG84667.1"/>
    <property type="molecule type" value="Genomic_DNA"/>
</dbReference>
<evidence type="ECO:0000313" key="3">
    <source>
        <dbReference type="Proteomes" id="UP000265515"/>
    </source>
</evidence>
<dbReference type="AlphaFoldDB" id="A0A388LQT0"/>
<dbReference type="Gramene" id="GBG84667">
    <property type="protein sequence ID" value="GBG84667"/>
    <property type="gene ID" value="CBR_g39042"/>
</dbReference>
<organism evidence="2 3">
    <name type="scientific">Chara braunii</name>
    <name type="common">Braun's stonewort</name>
    <dbReference type="NCBI Taxonomy" id="69332"/>
    <lineage>
        <taxon>Eukaryota</taxon>
        <taxon>Viridiplantae</taxon>
        <taxon>Streptophyta</taxon>
        <taxon>Charophyceae</taxon>
        <taxon>Charales</taxon>
        <taxon>Characeae</taxon>
        <taxon>Chara</taxon>
    </lineage>
</organism>
<keyword evidence="3" id="KW-1185">Reference proteome</keyword>
<evidence type="ECO:0000256" key="1">
    <source>
        <dbReference type="SAM" id="MobiDB-lite"/>
    </source>
</evidence>
<feature type="compositionally biased region" description="Basic and acidic residues" evidence="1">
    <location>
        <begin position="15"/>
        <end position="45"/>
    </location>
</feature>
<feature type="compositionally biased region" description="Polar residues" evidence="1">
    <location>
        <begin position="1"/>
        <end position="12"/>
    </location>
</feature>
<name>A0A388LQT0_CHABU</name>
<sequence>MEGQVSGRNVGTTLGREKSGWRVGRGRDGSREKEEERSACRDMVGRGRARGQDGTWKGKVGMESRERSGWESGKGREEVGMSGYGRDEEGQRSGWESGRQGDRSRDRGKKREVGIHWEGFRREKLGWESREGEVGRGRDGTGRSRGRDGTQEEGGIEVGIGSKSG</sequence>
<evidence type="ECO:0000313" key="2">
    <source>
        <dbReference type="EMBL" id="GBG84667.1"/>
    </source>
</evidence>
<protein>
    <submittedName>
        <fullName evidence="2">Uncharacterized protein</fullName>
    </submittedName>
</protein>
<feature type="region of interest" description="Disordered" evidence="1">
    <location>
        <begin position="1"/>
        <end position="165"/>
    </location>
</feature>
<proteinExistence type="predicted"/>
<gene>
    <name evidence="2" type="ORF">CBR_g39042</name>
</gene>
<dbReference type="Proteomes" id="UP000265515">
    <property type="component" value="Unassembled WGS sequence"/>
</dbReference>
<accession>A0A388LQT0</accession>